<dbReference type="PROSITE" id="PS50196">
    <property type="entry name" value="RANBD1"/>
    <property type="match status" value="1"/>
</dbReference>
<dbReference type="InterPro" id="IPR011993">
    <property type="entry name" value="PH-like_dom_sf"/>
</dbReference>
<comment type="subcellular location">
    <subcellularLocation>
        <location evidence="1">Nucleus</location>
    </subcellularLocation>
</comment>
<keyword evidence="6" id="KW-1185">Reference proteome</keyword>
<comment type="caution">
    <text evidence="5">The sequence shown here is derived from an EMBL/GenBank/DDBJ whole genome shotgun (WGS) entry which is preliminary data.</text>
</comment>
<feature type="region of interest" description="Disordered" evidence="3">
    <location>
        <begin position="1"/>
        <end position="111"/>
    </location>
</feature>
<dbReference type="GeneID" id="54780308"/>
<feature type="compositionally biased region" description="Basic and acidic residues" evidence="3">
    <location>
        <begin position="7"/>
        <end position="19"/>
    </location>
</feature>
<proteinExistence type="predicted"/>
<evidence type="ECO:0000259" key="4">
    <source>
        <dbReference type="PROSITE" id="PS50196"/>
    </source>
</evidence>
<dbReference type="SUPFAM" id="SSF50729">
    <property type="entry name" value="PH domain-like"/>
    <property type="match status" value="1"/>
</dbReference>
<dbReference type="GO" id="GO:0005634">
    <property type="term" value="C:nucleus"/>
    <property type="evidence" value="ECO:0007669"/>
    <property type="project" value="UniProtKB-SubCell"/>
</dbReference>
<dbReference type="OrthoDB" id="411251at2759"/>
<dbReference type="Pfam" id="PF00638">
    <property type="entry name" value="Ran_BP1"/>
    <property type="match status" value="1"/>
</dbReference>
<dbReference type="InterPro" id="IPR045255">
    <property type="entry name" value="RanBP1-like"/>
</dbReference>
<feature type="region of interest" description="Disordered" evidence="3">
    <location>
        <begin position="264"/>
        <end position="288"/>
    </location>
</feature>
<feature type="compositionally biased region" description="Low complexity" evidence="3">
    <location>
        <begin position="210"/>
        <end position="237"/>
    </location>
</feature>
<name>A0A642UU04_DIURU</name>
<evidence type="ECO:0000256" key="1">
    <source>
        <dbReference type="ARBA" id="ARBA00004123"/>
    </source>
</evidence>
<dbReference type="OMA" id="THIDSGW"/>
<feature type="compositionally biased region" description="Polar residues" evidence="3">
    <location>
        <begin position="93"/>
        <end position="107"/>
    </location>
</feature>
<dbReference type="PANTHER" id="PTHR23138">
    <property type="entry name" value="RAN BINDING PROTEIN"/>
    <property type="match status" value="1"/>
</dbReference>
<sequence length="417" mass="44763">MASTTKRKGEDAIPEEPRKRPLMKSSDGGDDGADTSSVSAEASEDQVAKIKHEINDLKQRVKSLKMGTNGSCSGSVTSSESKSSESRNESDNTETSQTAKSNATTDAEGTEEVIETLTKEIQKLEKKLSDLVSNDNASISSATVDKGTNTKSATSKAALATKFGAPSFGTPSFGSKNFGASSFGSPAFGASSFDLMKAEVALVDDKPETSNEPTSSESSKSTSNPVAAAKTAATKTTNAGSSFGANSRFGNAFQESLKKKSFLDDSESLANESSNDESRQPKPQFKQVDLAPVEVKTGEENENQLLKINSKLYELDITHIDSGWKERGEGALHINEAKDKSSKRMVMRSVGVHKVILNYRITPQTEFIKGYSASIVPGKFVRFNSVNSDGKPVQYMLKFKDEKTRDMVVDLMSSKSS</sequence>
<dbReference type="SMART" id="SM00160">
    <property type="entry name" value="RanBD"/>
    <property type="match status" value="1"/>
</dbReference>
<evidence type="ECO:0000313" key="6">
    <source>
        <dbReference type="Proteomes" id="UP000449547"/>
    </source>
</evidence>
<evidence type="ECO:0000313" key="5">
    <source>
        <dbReference type="EMBL" id="KAA8905227.1"/>
    </source>
</evidence>
<dbReference type="GO" id="GO:0006607">
    <property type="term" value="P:NLS-bearing protein import into nucleus"/>
    <property type="evidence" value="ECO:0007669"/>
    <property type="project" value="TreeGrafter"/>
</dbReference>
<dbReference type="Gene3D" id="2.30.29.30">
    <property type="entry name" value="Pleckstrin-homology domain (PH domain)/Phosphotyrosine-binding domain (PTB)"/>
    <property type="match status" value="1"/>
</dbReference>
<protein>
    <recommendedName>
        <fullName evidence="4">RanBD1 domain-containing protein</fullName>
    </recommendedName>
</protein>
<dbReference type="Proteomes" id="UP000449547">
    <property type="component" value="Unassembled WGS sequence"/>
</dbReference>
<dbReference type="RefSeq" id="XP_034013613.1">
    <property type="nucleotide sequence ID" value="XM_034154222.1"/>
</dbReference>
<dbReference type="AlphaFoldDB" id="A0A642UU04"/>
<dbReference type="InterPro" id="IPR000156">
    <property type="entry name" value="Ran_bind_dom"/>
</dbReference>
<feature type="compositionally biased region" description="Basic and acidic residues" evidence="3">
    <location>
        <begin position="46"/>
        <end position="59"/>
    </location>
</feature>
<feature type="domain" description="RanBD1" evidence="4">
    <location>
        <begin position="280"/>
        <end position="406"/>
    </location>
</feature>
<keyword evidence="2" id="KW-0539">Nucleus</keyword>
<dbReference type="VEuPathDB" id="FungiDB:DIURU_001655"/>
<gene>
    <name evidence="5" type="ORF">DIURU_001655</name>
</gene>
<feature type="region of interest" description="Disordered" evidence="3">
    <location>
        <begin position="203"/>
        <end position="245"/>
    </location>
</feature>
<accession>A0A642UU04</accession>
<evidence type="ECO:0000256" key="3">
    <source>
        <dbReference type="SAM" id="MobiDB-lite"/>
    </source>
</evidence>
<dbReference type="EMBL" id="SWFT01000050">
    <property type="protein sequence ID" value="KAA8905227.1"/>
    <property type="molecule type" value="Genomic_DNA"/>
</dbReference>
<evidence type="ECO:0000256" key="2">
    <source>
        <dbReference type="ARBA" id="ARBA00023242"/>
    </source>
</evidence>
<dbReference type="PANTHER" id="PTHR23138:SF142">
    <property type="entry name" value="RAN-BINDING PROTEIN 3B-RELATED"/>
    <property type="match status" value="1"/>
</dbReference>
<feature type="compositionally biased region" description="Low complexity" evidence="3">
    <location>
        <begin position="71"/>
        <end position="81"/>
    </location>
</feature>
<reference evidence="5 6" key="1">
    <citation type="submission" date="2019-07" db="EMBL/GenBank/DDBJ databases">
        <title>Genome assembly of two rare yeast pathogens: Diutina rugosa and Trichomonascus ciferrii.</title>
        <authorList>
            <person name="Mixao V."/>
            <person name="Saus E."/>
            <person name="Hansen A."/>
            <person name="Lass-Flor C."/>
            <person name="Gabaldon T."/>
        </authorList>
    </citation>
    <scope>NUCLEOTIDE SEQUENCE [LARGE SCALE GENOMIC DNA]</scope>
    <source>
        <strain evidence="5 6">CBS 613</strain>
    </source>
</reference>
<organism evidence="5 6">
    <name type="scientific">Diutina rugosa</name>
    <name type="common">Yeast</name>
    <name type="synonym">Candida rugosa</name>
    <dbReference type="NCBI Taxonomy" id="5481"/>
    <lineage>
        <taxon>Eukaryota</taxon>
        <taxon>Fungi</taxon>
        <taxon>Dikarya</taxon>
        <taxon>Ascomycota</taxon>
        <taxon>Saccharomycotina</taxon>
        <taxon>Pichiomycetes</taxon>
        <taxon>Debaryomycetaceae</taxon>
        <taxon>Diutina</taxon>
    </lineage>
</organism>